<keyword evidence="1" id="KW-0378">Hydrolase</keyword>
<reference evidence="1" key="1">
    <citation type="submission" date="2019-08" db="EMBL/GenBank/DDBJ databases">
        <authorList>
            <person name="Kucharzyk K."/>
            <person name="Murdoch R.W."/>
            <person name="Higgins S."/>
            <person name="Loffler F."/>
        </authorList>
    </citation>
    <scope>NUCLEOTIDE SEQUENCE</scope>
</reference>
<dbReference type="SUPFAM" id="SSF53187">
    <property type="entry name" value="Zn-dependent exopeptidases"/>
    <property type="match status" value="1"/>
</dbReference>
<name>A0A645F3M0_9ZZZZ</name>
<gene>
    <name evidence="1" type="ORF">SDC9_156226</name>
</gene>
<dbReference type="Gene3D" id="3.40.630.10">
    <property type="entry name" value="Zn peptidases"/>
    <property type="match status" value="1"/>
</dbReference>
<accession>A0A645F3M0</accession>
<sequence>MKLRHATAYHTQGEVIYWQFEKKAPKTSRPIANILSTVSGYGAQDNADGIAAFGGFKDWVIDKIGIPAFTIEAGIGKNPLPLSQFDSIYQKNLEILLLLSLI</sequence>
<organism evidence="1">
    <name type="scientific">bioreactor metagenome</name>
    <dbReference type="NCBI Taxonomy" id="1076179"/>
    <lineage>
        <taxon>unclassified sequences</taxon>
        <taxon>metagenomes</taxon>
        <taxon>ecological metagenomes</taxon>
    </lineage>
</organism>
<dbReference type="GO" id="GO:0016787">
    <property type="term" value="F:hydrolase activity"/>
    <property type="evidence" value="ECO:0007669"/>
    <property type="project" value="UniProtKB-KW"/>
</dbReference>
<dbReference type="AlphaFoldDB" id="A0A645F3M0"/>
<proteinExistence type="predicted"/>
<protein>
    <submittedName>
        <fullName evidence="1">Gamma-D-glutamyl-L-diamino acid endopeptidase 1</fullName>
        <ecNumber evidence="1">3.4.19.11</ecNumber>
    </submittedName>
</protein>
<comment type="caution">
    <text evidence="1">The sequence shown here is derived from an EMBL/GenBank/DDBJ whole genome shotgun (WGS) entry which is preliminary data.</text>
</comment>
<dbReference type="EMBL" id="VSSQ01055035">
    <property type="protein sequence ID" value="MPN08938.1"/>
    <property type="molecule type" value="Genomic_DNA"/>
</dbReference>
<dbReference type="EC" id="3.4.19.11" evidence="1"/>
<evidence type="ECO:0000313" key="1">
    <source>
        <dbReference type="EMBL" id="MPN08938.1"/>
    </source>
</evidence>